<evidence type="ECO:0000256" key="6">
    <source>
        <dbReference type="RuleBase" id="RU363054"/>
    </source>
</evidence>
<gene>
    <name evidence="8" type="ORF">J2T55_001998</name>
</gene>
<feature type="transmembrane region" description="Helical" evidence="5">
    <location>
        <begin position="116"/>
        <end position="138"/>
    </location>
</feature>
<dbReference type="AlphaFoldDB" id="A0AAE3HKF7"/>
<accession>A0AAE3HKF7</accession>
<feature type="transmembrane region" description="Helical" evidence="5">
    <location>
        <begin position="268"/>
        <end position="286"/>
    </location>
</feature>
<sequence length="411" mass="43440">MDTGQTILSIAAGLSLLAMIAFWVARKQALATESGGVRMHSRPGQYGWYAALMAILPGLAVGAIATFMHLFNLAAPAQGDIVIAGLLTAAAGAWYGMRSISPALRARNIIDRAIRWFLLAAALVSIATTIGIVLSVLFESIRFFQQISIWEFLTGTNWSPTADFSVGEATGESRSKFGALPLFTGTLVIATIAMLVALPIGLLSAIYMAEYAPPKIRAVAKPVLEVLAGIPTVVYGFFAALTVSPLVIEVGQAMGLNPSFTNALAPGLVMGIMIVPFISSLTDDVLNSVPDKLRQGSYALGMTRAETVKNVVIPSAAPGIVAAFLLGVSRALGETMIVTMAAGQSPNMSWNPLEGMTTITVQIAATLTGDLAFDTPATQSAFALGLMLFIITLTFNYISSVMIRRMRARYV</sequence>
<evidence type="ECO:0000313" key="9">
    <source>
        <dbReference type="Proteomes" id="UP001204445"/>
    </source>
</evidence>
<dbReference type="RefSeq" id="WP_259055969.1">
    <property type="nucleotide sequence ID" value="NZ_JANUCT010000014.1"/>
</dbReference>
<keyword evidence="6" id="KW-1003">Cell membrane</keyword>
<organism evidence="8 9">
    <name type="scientific">Methylohalomonas lacus</name>
    <dbReference type="NCBI Taxonomy" id="398773"/>
    <lineage>
        <taxon>Bacteria</taxon>
        <taxon>Pseudomonadati</taxon>
        <taxon>Pseudomonadota</taxon>
        <taxon>Gammaproteobacteria</taxon>
        <taxon>Methylohalomonadales</taxon>
        <taxon>Methylohalomonadaceae</taxon>
        <taxon>Methylohalomonas</taxon>
    </lineage>
</organism>
<feature type="transmembrane region" description="Helical" evidence="5">
    <location>
        <begin position="182"/>
        <end position="206"/>
    </location>
</feature>
<feature type="transmembrane region" description="Helical" evidence="5">
    <location>
        <begin position="307"/>
        <end position="328"/>
    </location>
</feature>
<keyword evidence="4 5" id="KW-0472">Membrane</keyword>
<evidence type="ECO:0000256" key="5">
    <source>
        <dbReference type="RuleBase" id="RU363032"/>
    </source>
</evidence>
<dbReference type="PANTHER" id="PTHR42727:SF1">
    <property type="entry name" value="PHOSPHATE TRANSPORT SYSTEM PERMEASE"/>
    <property type="match status" value="1"/>
</dbReference>
<proteinExistence type="inferred from homology"/>
<keyword evidence="6" id="KW-0592">Phosphate transport</keyword>
<evidence type="ECO:0000256" key="3">
    <source>
        <dbReference type="ARBA" id="ARBA00022989"/>
    </source>
</evidence>
<dbReference type="CDD" id="cd06261">
    <property type="entry name" value="TM_PBP2"/>
    <property type="match status" value="1"/>
</dbReference>
<feature type="transmembrane region" description="Helical" evidence="5">
    <location>
        <begin position="226"/>
        <end position="248"/>
    </location>
</feature>
<feature type="transmembrane region" description="Helical" evidence="5">
    <location>
        <begin position="6"/>
        <end position="25"/>
    </location>
</feature>
<feature type="transmembrane region" description="Helical" evidence="5">
    <location>
        <begin position="46"/>
        <end position="71"/>
    </location>
</feature>
<dbReference type="GO" id="GO:0006817">
    <property type="term" value="P:phosphate ion transport"/>
    <property type="evidence" value="ECO:0007669"/>
    <property type="project" value="UniProtKB-KW"/>
</dbReference>
<dbReference type="InterPro" id="IPR022182">
    <property type="entry name" value="PstC_N"/>
</dbReference>
<evidence type="ECO:0000256" key="1">
    <source>
        <dbReference type="ARBA" id="ARBA00004651"/>
    </source>
</evidence>
<dbReference type="GO" id="GO:0005315">
    <property type="term" value="F:phosphate transmembrane transporter activity"/>
    <property type="evidence" value="ECO:0007669"/>
    <property type="project" value="InterPro"/>
</dbReference>
<keyword evidence="3 5" id="KW-1133">Transmembrane helix</keyword>
<dbReference type="SUPFAM" id="SSF161098">
    <property type="entry name" value="MetI-like"/>
    <property type="match status" value="1"/>
</dbReference>
<comment type="function">
    <text evidence="6">Part of the binding-protein-dependent transport system for phosphate; probably responsible for the translocation of the substrate across the membrane.</text>
</comment>
<dbReference type="InterPro" id="IPR035906">
    <property type="entry name" value="MetI-like_sf"/>
</dbReference>
<comment type="similarity">
    <text evidence="6">Belongs to the binding-protein-dependent transport system permease family. CysTW subfamily.</text>
</comment>
<evidence type="ECO:0000256" key="4">
    <source>
        <dbReference type="ARBA" id="ARBA00023136"/>
    </source>
</evidence>
<dbReference type="PANTHER" id="PTHR42727">
    <property type="entry name" value="PHOSPHATE TRANSPORT SYSTEM PERMEASE PROTEIN"/>
    <property type="match status" value="1"/>
</dbReference>
<name>A0AAE3HKF7_9GAMM</name>
<comment type="caution">
    <text evidence="6">Lacks conserved residue(s) required for the propagation of feature annotation.</text>
</comment>
<dbReference type="EMBL" id="JANUCT010000014">
    <property type="protein sequence ID" value="MCS3903966.1"/>
    <property type="molecule type" value="Genomic_DNA"/>
</dbReference>
<dbReference type="PROSITE" id="PS50928">
    <property type="entry name" value="ABC_TM1"/>
    <property type="match status" value="1"/>
</dbReference>
<keyword evidence="5" id="KW-0813">Transport</keyword>
<comment type="subcellular location">
    <subcellularLocation>
        <location evidence="6">Cell inner membrane</location>
        <topology evidence="6">Multi-pass membrane protein</topology>
    </subcellularLocation>
    <subcellularLocation>
        <location evidence="1 5">Cell membrane</location>
        <topology evidence="1 5">Multi-pass membrane protein</topology>
    </subcellularLocation>
</comment>
<dbReference type="Gene3D" id="1.10.3720.10">
    <property type="entry name" value="MetI-like"/>
    <property type="match status" value="1"/>
</dbReference>
<feature type="transmembrane region" description="Helical" evidence="5">
    <location>
        <begin position="77"/>
        <end position="95"/>
    </location>
</feature>
<evidence type="ECO:0000313" key="8">
    <source>
        <dbReference type="EMBL" id="MCS3903966.1"/>
    </source>
</evidence>
<dbReference type="Pfam" id="PF12501">
    <property type="entry name" value="DUF3708"/>
    <property type="match status" value="1"/>
</dbReference>
<keyword evidence="6" id="KW-0997">Cell inner membrane</keyword>
<dbReference type="InterPro" id="IPR000515">
    <property type="entry name" value="MetI-like"/>
</dbReference>
<protein>
    <recommendedName>
        <fullName evidence="6">Phosphate transport system permease protein</fullName>
    </recommendedName>
</protein>
<evidence type="ECO:0000259" key="7">
    <source>
        <dbReference type="PROSITE" id="PS50928"/>
    </source>
</evidence>
<dbReference type="GO" id="GO:0005886">
    <property type="term" value="C:plasma membrane"/>
    <property type="evidence" value="ECO:0007669"/>
    <property type="project" value="UniProtKB-SubCell"/>
</dbReference>
<feature type="transmembrane region" description="Helical" evidence="5">
    <location>
        <begin position="381"/>
        <end position="399"/>
    </location>
</feature>
<dbReference type="Pfam" id="PF00528">
    <property type="entry name" value="BPD_transp_1"/>
    <property type="match status" value="1"/>
</dbReference>
<evidence type="ECO:0000256" key="2">
    <source>
        <dbReference type="ARBA" id="ARBA00022692"/>
    </source>
</evidence>
<keyword evidence="9" id="KW-1185">Reference proteome</keyword>
<dbReference type="Proteomes" id="UP001204445">
    <property type="component" value="Unassembled WGS sequence"/>
</dbReference>
<dbReference type="InterPro" id="IPR011864">
    <property type="entry name" value="Phosphate_PstC"/>
</dbReference>
<reference evidence="8" key="1">
    <citation type="submission" date="2022-08" db="EMBL/GenBank/DDBJ databases">
        <title>Genomic Encyclopedia of Type Strains, Phase III (KMG-III): the genomes of soil and plant-associated and newly described type strains.</title>
        <authorList>
            <person name="Whitman W."/>
        </authorList>
    </citation>
    <scope>NUCLEOTIDE SEQUENCE</scope>
    <source>
        <strain evidence="8">HMT 1</strain>
    </source>
</reference>
<comment type="caution">
    <text evidence="8">The sequence shown here is derived from an EMBL/GenBank/DDBJ whole genome shotgun (WGS) entry which is preliminary data.</text>
</comment>
<dbReference type="NCBIfam" id="TIGR02138">
    <property type="entry name" value="phosphate_pstC"/>
    <property type="match status" value="1"/>
</dbReference>
<keyword evidence="2 5" id="KW-0812">Transmembrane</keyword>
<feature type="domain" description="ABC transmembrane type-1" evidence="7">
    <location>
        <begin position="183"/>
        <end position="399"/>
    </location>
</feature>